<dbReference type="InterPro" id="IPR029035">
    <property type="entry name" value="DHS-like_NAD/FAD-binding_dom"/>
</dbReference>
<dbReference type="OrthoDB" id="4494979at2"/>
<dbReference type="GO" id="GO:0003984">
    <property type="term" value="F:acetolactate synthase activity"/>
    <property type="evidence" value="ECO:0007669"/>
    <property type="project" value="UniProtKB-EC"/>
</dbReference>
<keyword evidence="17" id="KW-1185">Reference proteome</keyword>
<evidence type="ECO:0000256" key="3">
    <source>
        <dbReference type="ARBA" id="ARBA00007812"/>
    </source>
</evidence>
<comment type="cofactor">
    <cofactor evidence="12">
        <name>Mg(2+)</name>
        <dbReference type="ChEBI" id="CHEBI:18420"/>
    </cofactor>
    <text evidence="12">Binds 1 Mg(2+) ion per subunit.</text>
</comment>
<dbReference type="InterPro" id="IPR045229">
    <property type="entry name" value="TPP_enz"/>
</dbReference>
<organism evidence="16 17">
    <name type="scientific">Leuconostoc litchii</name>
    <dbReference type="NCBI Taxonomy" id="1981069"/>
    <lineage>
        <taxon>Bacteria</taxon>
        <taxon>Bacillati</taxon>
        <taxon>Bacillota</taxon>
        <taxon>Bacilli</taxon>
        <taxon>Lactobacillales</taxon>
        <taxon>Lactobacillaceae</taxon>
        <taxon>Leuconostoc</taxon>
    </lineage>
</organism>
<evidence type="ECO:0000256" key="10">
    <source>
        <dbReference type="ARBA" id="ARBA00023304"/>
    </source>
</evidence>
<dbReference type="InterPro" id="IPR029061">
    <property type="entry name" value="THDP-binding"/>
</dbReference>
<dbReference type="RefSeq" id="WP_148606202.1">
    <property type="nucleotide sequence ID" value="NZ_BSUV01000001.1"/>
</dbReference>
<keyword evidence="9 12" id="KW-0786">Thiamine pyrophosphate</keyword>
<evidence type="ECO:0000313" key="16">
    <source>
        <dbReference type="EMBL" id="TYC46301.1"/>
    </source>
</evidence>
<dbReference type="CDD" id="cd02015">
    <property type="entry name" value="TPP_AHAS"/>
    <property type="match status" value="1"/>
</dbReference>
<feature type="domain" description="Thiamine pyrophosphate enzyme central" evidence="13">
    <location>
        <begin position="200"/>
        <end position="335"/>
    </location>
</feature>
<evidence type="ECO:0000256" key="11">
    <source>
        <dbReference type="ARBA" id="ARBA00048670"/>
    </source>
</evidence>
<dbReference type="GO" id="GO:0030976">
    <property type="term" value="F:thiamine pyrophosphate binding"/>
    <property type="evidence" value="ECO:0007669"/>
    <property type="project" value="UniProtKB-UniRule"/>
</dbReference>
<dbReference type="SUPFAM" id="SSF52518">
    <property type="entry name" value="Thiamin diphosphate-binding fold (THDP-binding)"/>
    <property type="match status" value="2"/>
</dbReference>
<evidence type="ECO:0000256" key="8">
    <source>
        <dbReference type="ARBA" id="ARBA00022842"/>
    </source>
</evidence>
<dbReference type="SUPFAM" id="SSF52467">
    <property type="entry name" value="DHS-like NAD/FAD-binding domain"/>
    <property type="match status" value="1"/>
</dbReference>
<protein>
    <recommendedName>
        <fullName evidence="4 12">Acetolactate synthase</fullName>
        <ecNumber evidence="4 12">2.2.1.6</ecNumber>
    </recommendedName>
</protein>
<comment type="pathway">
    <text evidence="1 12">Amino-acid biosynthesis; L-isoleucine biosynthesis; L-isoleucine from 2-oxobutanoate: step 1/4.</text>
</comment>
<evidence type="ECO:0000259" key="15">
    <source>
        <dbReference type="Pfam" id="PF02776"/>
    </source>
</evidence>
<dbReference type="InterPro" id="IPR012846">
    <property type="entry name" value="Acetolactate_synth_lsu"/>
</dbReference>
<dbReference type="AlphaFoldDB" id="A0A6P2CK79"/>
<feature type="domain" description="Thiamine pyrophosphate enzyme TPP-binding" evidence="14">
    <location>
        <begin position="394"/>
        <end position="542"/>
    </location>
</feature>
<accession>A0A6P2CK79</accession>
<dbReference type="InterPro" id="IPR012001">
    <property type="entry name" value="Thiamin_PyroP_enz_TPP-bd_dom"/>
</dbReference>
<gene>
    <name evidence="16" type="primary">ilvB</name>
    <name evidence="16" type="ORF">ESZ47_07440</name>
</gene>
<dbReference type="GO" id="GO:0009097">
    <property type="term" value="P:isoleucine biosynthetic process"/>
    <property type="evidence" value="ECO:0007669"/>
    <property type="project" value="UniProtKB-UniPathway"/>
</dbReference>
<reference evidence="16 17" key="1">
    <citation type="submission" date="2019-01" db="EMBL/GenBank/DDBJ databases">
        <title>Leuconostoc litchii sp. nov., a novel lactic acid bacterium isolated from lychee.</title>
        <authorList>
            <person name="Wang L.-T."/>
        </authorList>
    </citation>
    <scope>NUCLEOTIDE SEQUENCE [LARGE SCALE GENOMIC DNA]</scope>
    <source>
        <strain evidence="16 17">MB7</strain>
    </source>
</reference>
<dbReference type="Gene3D" id="3.40.50.970">
    <property type="match status" value="2"/>
</dbReference>
<dbReference type="UniPathway" id="UPA00049">
    <property type="reaction ID" value="UER00059"/>
</dbReference>
<keyword evidence="6 12" id="KW-0808">Transferase</keyword>
<evidence type="ECO:0000256" key="1">
    <source>
        <dbReference type="ARBA" id="ARBA00004974"/>
    </source>
</evidence>
<evidence type="ECO:0000256" key="9">
    <source>
        <dbReference type="ARBA" id="ARBA00023052"/>
    </source>
</evidence>
<keyword evidence="10 12" id="KW-0100">Branched-chain amino acid biosynthesis</keyword>
<dbReference type="GO" id="GO:0000287">
    <property type="term" value="F:magnesium ion binding"/>
    <property type="evidence" value="ECO:0007669"/>
    <property type="project" value="UniProtKB-UniRule"/>
</dbReference>
<comment type="cofactor">
    <cofactor evidence="12">
        <name>thiamine diphosphate</name>
        <dbReference type="ChEBI" id="CHEBI:58937"/>
    </cofactor>
    <text evidence="12">Binds 1 thiamine pyrophosphate per subunit.</text>
</comment>
<dbReference type="InterPro" id="IPR011766">
    <property type="entry name" value="TPP_enzyme_TPP-bd"/>
</dbReference>
<evidence type="ECO:0000256" key="12">
    <source>
        <dbReference type="RuleBase" id="RU003591"/>
    </source>
</evidence>
<dbReference type="EMBL" id="SDGY01000005">
    <property type="protein sequence ID" value="TYC46301.1"/>
    <property type="molecule type" value="Genomic_DNA"/>
</dbReference>
<keyword evidence="7 12" id="KW-0479">Metal-binding</keyword>
<keyword evidence="8 12" id="KW-0460">Magnesium</keyword>
<evidence type="ECO:0000259" key="14">
    <source>
        <dbReference type="Pfam" id="PF02775"/>
    </source>
</evidence>
<evidence type="ECO:0000256" key="7">
    <source>
        <dbReference type="ARBA" id="ARBA00022723"/>
    </source>
</evidence>
<comment type="similarity">
    <text evidence="3 12">Belongs to the TPP enzyme family.</text>
</comment>
<dbReference type="PANTHER" id="PTHR18968:SF13">
    <property type="entry name" value="ACETOLACTATE SYNTHASE CATALYTIC SUBUNIT, MITOCHONDRIAL"/>
    <property type="match status" value="1"/>
</dbReference>
<dbReference type="InterPro" id="IPR012000">
    <property type="entry name" value="Thiamin_PyroP_enz_cen_dom"/>
</dbReference>
<dbReference type="Gene3D" id="3.40.50.1220">
    <property type="entry name" value="TPP-binding domain"/>
    <property type="match status" value="1"/>
</dbReference>
<evidence type="ECO:0000259" key="13">
    <source>
        <dbReference type="Pfam" id="PF00205"/>
    </source>
</evidence>
<name>A0A6P2CK79_9LACO</name>
<evidence type="ECO:0000256" key="4">
    <source>
        <dbReference type="ARBA" id="ARBA00013145"/>
    </source>
</evidence>
<comment type="catalytic activity">
    <reaction evidence="11 12">
        <text>2 pyruvate + H(+) = (2S)-2-acetolactate + CO2</text>
        <dbReference type="Rhea" id="RHEA:25249"/>
        <dbReference type="ChEBI" id="CHEBI:15361"/>
        <dbReference type="ChEBI" id="CHEBI:15378"/>
        <dbReference type="ChEBI" id="CHEBI:16526"/>
        <dbReference type="ChEBI" id="CHEBI:58476"/>
        <dbReference type="EC" id="2.2.1.6"/>
    </reaction>
</comment>
<evidence type="ECO:0000256" key="2">
    <source>
        <dbReference type="ARBA" id="ARBA00005025"/>
    </source>
</evidence>
<feature type="domain" description="Thiamine pyrophosphate enzyme N-terminal TPP-binding" evidence="15">
    <location>
        <begin position="11"/>
        <end position="125"/>
    </location>
</feature>
<evidence type="ECO:0000256" key="5">
    <source>
        <dbReference type="ARBA" id="ARBA00022605"/>
    </source>
</evidence>
<comment type="pathway">
    <text evidence="2 12">Amino-acid biosynthesis; L-valine biosynthesis; L-valine from pyruvate: step 1/4.</text>
</comment>
<dbReference type="Pfam" id="PF00205">
    <property type="entry name" value="TPP_enzyme_M"/>
    <property type="match status" value="1"/>
</dbReference>
<dbReference type="GO" id="GO:0005948">
    <property type="term" value="C:acetolactate synthase complex"/>
    <property type="evidence" value="ECO:0007669"/>
    <property type="project" value="TreeGrafter"/>
</dbReference>
<dbReference type="CDD" id="cd07035">
    <property type="entry name" value="TPP_PYR_POX_like"/>
    <property type="match status" value="1"/>
</dbReference>
<dbReference type="EC" id="2.2.1.6" evidence="4 12"/>
<dbReference type="GO" id="GO:0009099">
    <property type="term" value="P:L-valine biosynthetic process"/>
    <property type="evidence" value="ECO:0007669"/>
    <property type="project" value="UniProtKB-UniPathway"/>
</dbReference>
<dbReference type="FunFam" id="3.40.50.970:FF:000007">
    <property type="entry name" value="Acetolactate synthase"/>
    <property type="match status" value="1"/>
</dbReference>
<sequence length="569" mass="61786">MKNVVLTESKNGAEILLDSLEKAGVDSLFGYPGGAVIPLYDALYESSIKHILVRHEQAASHAAEGYAKATGKPGVVLVTSGPGATNTVTGIADAFCDSVPLVVISGQVGSAAIGSDAFQELDILSITSSITKMSYQVRTVSELPLIVEEAFKVAVSGRPGPVLIDLPKSVMLAKNDENNHANTFFHQIDNAKPVVDTVKVRQLVAALSKARQPLIIAGAGVLKSNAQELLRILMHRYHIPVVSTLLGLGAVDSDDQLFLGMVGMHGSVTANTAIDQADFILNIGSRFDDRVVTNVDDFGKNAIIAHVDIDATELEKVLSTTYAIHASADDALNAILSELKNITMTDTSAWQNLNQHAKGESTFHYHKLQTAIMPQEVIQAVGEITEGNAIVVTDVGQHQMWAAQFYPFKHNYQMITSGGLGTMGYGLPAAIGAKFARREKEVVLFVGDGGFQMTSEELAILNDNNLNIKIVMFNNHSLGMVRQWQTLFFDGRLSNTVFKSQPRFDQLAQAYDIHYARIDNPNSMFEELQKAFDSDRSILIEVTIPDDVKVLPMVNASAPYRDMITEEEA</sequence>
<evidence type="ECO:0000256" key="6">
    <source>
        <dbReference type="ARBA" id="ARBA00022679"/>
    </source>
</evidence>
<dbReference type="Pfam" id="PF02775">
    <property type="entry name" value="TPP_enzyme_C"/>
    <property type="match status" value="1"/>
</dbReference>
<proteinExistence type="inferred from homology"/>
<dbReference type="InterPro" id="IPR039368">
    <property type="entry name" value="AHAS_TPP"/>
</dbReference>
<dbReference type="UniPathway" id="UPA00047">
    <property type="reaction ID" value="UER00055"/>
</dbReference>
<dbReference type="Pfam" id="PF02776">
    <property type="entry name" value="TPP_enzyme_N"/>
    <property type="match status" value="1"/>
</dbReference>
<comment type="caution">
    <text evidence="16">The sequence shown here is derived from an EMBL/GenBank/DDBJ whole genome shotgun (WGS) entry which is preliminary data.</text>
</comment>
<evidence type="ECO:0000313" key="17">
    <source>
        <dbReference type="Proteomes" id="UP000442244"/>
    </source>
</evidence>
<keyword evidence="5 12" id="KW-0028">Amino-acid biosynthesis</keyword>
<dbReference type="FunFam" id="3.40.50.1220:FF:000008">
    <property type="entry name" value="Acetolactate synthase"/>
    <property type="match status" value="1"/>
</dbReference>
<dbReference type="GO" id="GO:0050660">
    <property type="term" value="F:flavin adenine dinucleotide binding"/>
    <property type="evidence" value="ECO:0007669"/>
    <property type="project" value="InterPro"/>
</dbReference>
<dbReference type="NCBIfam" id="TIGR00118">
    <property type="entry name" value="acolac_lg"/>
    <property type="match status" value="1"/>
</dbReference>
<dbReference type="Proteomes" id="UP000442244">
    <property type="component" value="Unassembled WGS sequence"/>
</dbReference>
<dbReference type="PANTHER" id="PTHR18968">
    <property type="entry name" value="THIAMINE PYROPHOSPHATE ENZYMES"/>
    <property type="match status" value="1"/>
</dbReference>